<dbReference type="AlphaFoldDB" id="A0A1N7SWT9"/>
<evidence type="ECO:0000313" key="2">
    <source>
        <dbReference type="Proteomes" id="UP000195569"/>
    </source>
</evidence>
<keyword evidence="2" id="KW-1185">Reference proteome</keyword>
<proteinExistence type="predicted"/>
<name>A0A1N7SWT9_9BURK</name>
<dbReference type="EMBL" id="CYGY02000151">
    <property type="protein sequence ID" value="SIT51885.1"/>
    <property type="molecule type" value="Genomic_DNA"/>
</dbReference>
<sequence length="52" mass="5945">MRCGGFLNPADSLIEWDYGVAISPATARRYFKARIMSAQKLNLANIHRYPIF</sequence>
<organism evidence="1 2">
    <name type="scientific">Paraburkholderia piptadeniae</name>
    <dbReference type="NCBI Taxonomy" id="1701573"/>
    <lineage>
        <taxon>Bacteria</taxon>
        <taxon>Pseudomonadati</taxon>
        <taxon>Pseudomonadota</taxon>
        <taxon>Betaproteobacteria</taxon>
        <taxon>Burkholderiales</taxon>
        <taxon>Burkholderiaceae</taxon>
        <taxon>Paraburkholderia</taxon>
    </lineage>
</organism>
<evidence type="ECO:0000313" key="1">
    <source>
        <dbReference type="EMBL" id="SIT51885.1"/>
    </source>
</evidence>
<protein>
    <submittedName>
        <fullName evidence="1">Uncharacterized protein</fullName>
    </submittedName>
</protein>
<reference evidence="1" key="1">
    <citation type="submission" date="2016-12" db="EMBL/GenBank/DDBJ databases">
        <authorList>
            <person name="Moulin L."/>
        </authorList>
    </citation>
    <scope>NUCLEOTIDE SEQUENCE [LARGE SCALE GENOMIC DNA]</scope>
    <source>
        <strain evidence="1">STM 7183</strain>
    </source>
</reference>
<accession>A0A1N7SWT9</accession>
<gene>
    <name evidence="1" type="ORF">BN2476_1510006</name>
</gene>
<comment type="caution">
    <text evidence="1">The sequence shown here is derived from an EMBL/GenBank/DDBJ whole genome shotgun (WGS) entry which is preliminary data.</text>
</comment>
<dbReference type="Proteomes" id="UP000195569">
    <property type="component" value="Unassembled WGS sequence"/>
</dbReference>